<dbReference type="KEGG" id="dph:EHF33_03815"/>
<accession>A0A3G8YCP4</accession>
<dbReference type="Gene3D" id="3.40.30.10">
    <property type="entry name" value="Glutaredoxin"/>
    <property type="match status" value="1"/>
</dbReference>
<evidence type="ECO:0000313" key="6">
    <source>
        <dbReference type="Proteomes" id="UP000276417"/>
    </source>
</evidence>
<dbReference type="AlphaFoldDB" id="A0A3G8YCP4"/>
<feature type="signal peptide" evidence="3">
    <location>
        <begin position="1"/>
        <end position="15"/>
    </location>
</feature>
<dbReference type="SUPFAM" id="SSF52833">
    <property type="entry name" value="Thioredoxin-like"/>
    <property type="match status" value="1"/>
</dbReference>
<dbReference type="PANTHER" id="PTHR42852">
    <property type="entry name" value="THIOL:DISULFIDE INTERCHANGE PROTEIN DSBE"/>
    <property type="match status" value="1"/>
</dbReference>
<dbReference type="RefSeq" id="WP_124868044.1">
    <property type="nucleotide sequence ID" value="NZ_CP034183.1"/>
</dbReference>
<dbReference type="InterPro" id="IPR050553">
    <property type="entry name" value="Thioredoxin_ResA/DsbE_sf"/>
</dbReference>
<organism evidence="5 6">
    <name type="scientific">Deinococcus psychrotolerans</name>
    <dbReference type="NCBI Taxonomy" id="2489213"/>
    <lineage>
        <taxon>Bacteria</taxon>
        <taxon>Thermotogati</taxon>
        <taxon>Deinococcota</taxon>
        <taxon>Deinococci</taxon>
        <taxon>Deinococcales</taxon>
        <taxon>Deinococcaceae</taxon>
        <taxon>Deinococcus</taxon>
    </lineage>
</organism>
<dbReference type="InterPro" id="IPR013740">
    <property type="entry name" value="Redoxin"/>
</dbReference>
<dbReference type="GO" id="GO:0016491">
    <property type="term" value="F:oxidoreductase activity"/>
    <property type="evidence" value="ECO:0007669"/>
    <property type="project" value="InterPro"/>
</dbReference>
<name>A0A3G8YCP4_9DEIO</name>
<feature type="domain" description="Thioredoxin" evidence="4">
    <location>
        <begin position="14"/>
        <end position="145"/>
    </location>
</feature>
<evidence type="ECO:0000313" key="5">
    <source>
        <dbReference type="EMBL" id="AZI41987.1"/>
    </source>
</evidence>
<dbReference type="PROSITE" id="PS00194">
    <property type="entry name" value="THIOREDOXIN_1"/>
    <property type="match status" value="1"/>
</dbReference>
<dbReference type="InterPro" id="IPR013766">
    <property type="entry name" value="Thioredoxin_domain"/>
</dbReference>
<dbReference type="InterPro" id="IPR036249">
    <property type="entry name" value="Thioredoxin-like_sf"/>
</dbReference>
<dbReference type="GO" id="GO:0030313">
    <property type="term" value="C:cell envelope"/>
    <property type="evidence" value="ECO:0007669"/>
    <property type="project" value="UniProtKB-SubCell"/>
</dbReference>
<dbReference type="GO" id="GO:0017004">
    <property type="term" value="P:cytochrome complex assembly"/>
    <property type="evidence" value="ECO:0007669"/>
    <property type="project" value="UniProtKB-KW"/>
</dbReference>
<dbReference type="CDD" id="cd02966">
    <property type="entry name" value="TlpA_like_family"/>
    <property type="match status" value="1"/>
</dbReference>
<keyword evidence="2" id="KW-0201">Cytochrome c-type biogenesis</keyword>
<reference evidence="5 6" key="1">
    <citation type="submission" date="2018-11" db="EMBL/GenBank/DDBJ databases">
        <title>Deinococcus shelandsis sp. nov., isolated from South Shetland Islands soil of Antarctica.</title>
        <authorList>
            <person name="Tian J."/>
        </authorList>
    </citation>
    <scope>NUCLEOTIDE SEQUENCE [LARGE SCALE GENOMIC DNA]</scope>
    <source>
        <strain evidence="5 6">S14-83T</strain>
    </source>
</reference>
<dbReference type="InterPro" id="IPR017937">
    <property type="entry name" value="Thioredoxin_CS"/>
</dbReference>
<dbReference type="Pfam" id="PF08534">
    <property type="entry name" value="Redoxin"/>
    <property type="match status" value="1"/>
</dbReference>
<evidence type="ECO:0000256" key="1">
    <source>
        <dbReference type="ARBA" id="ARBA00004196"/>
    </source>
</evidence>
<proteinExistence type="predicted"/>
<gene>
    <name evidence="5" type="ORF">EHF33_03815</name>
</gene>
<keyword evidence="6" id="KW-1185">Reference proteome</keyword>
<dbReference type="PROSITE" id="PS51352">
    <property type="entry name" value="THIOREDOXIN_2"/>
    <property type="match status" value="1"/>
</dbReference>
<dbReference type="Proteomes" id="UP000276417">
    <property type="component" value="Chromosome 1"/>
</dbReference>
<sequence length="145" mass="15359">MFAALLTLLTLPALAVGSAAPPLTLSDSQGRVSRFKPAAKGVTLLNFWATWCPPCREELPRLDAAQRSGKLNVVAVNVGESPAGVLSFWKENQLGGLPLTFARTADLRGWPLPGLPTSVLLGADGKVRALKFGPLTAAELEKWGK</sequence>
<evidence type="ECO:0000256" key="3">
    <source>
        <dbReference type="SAM" id="SignalP"/>
    </source>
</evidence>
<comment type="subcellular location">
    <subcellularLocation>
        <location evidence="1">Cell envelope</location>
    </subcellularLocation>
</comment>
<protein>
    <submittedName>
        <fullName evidence="5">TlpA family protein disulfide reductase</fullName>
    </submittedName>
</protein>
<feature type="chain" id="PRO_5018144976" evidence="3">
    <location>
        <begin position="16"/>
        <end position="145"/>
    </location>
</feature>
<evidence type="ECO:0000259" key="4">
    <source>
        <dbReference type="PROSITE" id="PS51352"/>
    </source>
</evidence>
<dbReference type="PANTHER" id="PTHR42852:SF17">
    <property type="entry name" value="THIOREDOXIN-LIKE PROTEIN HI_1115"/>
    <property type="match status" value="1"/>
</dbReference>
<dbReference type="EMBL" id="CP034183">
    <property type="protein sequence ID" value="AZI41987.1"/>
    <property type="molecule type" value="Genomic_DNA"/>
</dbReference>
<evidence type="ECO:0000256" key="2">
    <source>
        <dbReference type="ARBA" id="ARBA00022748"/>
    </source>
</evidence>
<dbReference type="OrthoDB" id="9811352at2"/>
<keyword evidence="3" id="KW-0732">Signal</keyword>